<feature type="chain" id="PRO_5034813852" description="Ig-like domain-containing protein" evidence="3">
    <location>
        <begin position="23"/>
        <end position="383"/>
    </location>
</feature>
<dbReference type="SUPFAM" id="SSF48726">
    <property type="entry name" value="Immunoglobulin"/>
    <property type="match status" value="3"/>
</dbReference>
<evidence type="ECO:0000259" key="4">
    <source>
        <dbReference type="PROSITE" id="PS50835"/>
    </source>
</evidence>
<keyword evidence="3" id="KW-0732">Signal</keyword>
<dbReference type="GeneTree" id="ENSGT01060000248704"/>
<evidence type="ECO:0000256" key="2">
    <source>
        <dbReference type="SAM" id="Phobius"/>
    </source>
</evidence>
<dbReference type="InterPro" id="IPR050380">
    <property type="entry name" value="Immune_Resp_Modulators"/>
</dbReference>
<feature type="transmembrane region" description="Helical" evidence="2">
    <location>
        <begin position="356"/>
        <end position="378"/>
    </location>
</feature>
<evidence type="ECO:0000313" key="6">
    <source>
        <dbReference type="Proteomes" id="UP000694397"/>
    </source>
</evidence>
<feature type="domain" description="Ig-like" evidence="4">
    <location>
        <begin position="123"/>
        <end position="221"/>
    </location>
</feature>
<evidence type="ECO:0000256" key="3">
    <source>
        <dbReference type="SAM" id="SignalP"/>
    </source>
</evidence>
<protein>
    <recommendedName>
        <fullName evidence="4">Ig-like domain-containing protein</fullName>
    </recommendedName>
</protein>
<keyword evidence="6" id="KW-1185">Reference proteome</keyword>
<reference evidence="5 6" key="1">
    <citation type="submission" date="2019-04" db="EMBL/GenBank/DDBJ databases">
        <authorList>
            <consortium name="Wellcome Sanger Institute Data Sharing"/>
        </authorList>
    </citation>
    <scope>NUCLEOTIDE SEQUENCE [LARGE SCALE GENOMIC DNA]</scope>
</reference>
<keyword evidence="2" id="KW-0812">Transmembrane</keyword>
<dbReference type="AlphaFoldDB" id="A0A8C9TAB1"/>
<dbReference type="InterPro" id="IPR007110">
    <property type="entry name" value="Ig-like_dom"/>
</dbReference>
<dbReference type="Gene3D" id="2.60.40.10">
    <property type="entry name" value="Immunoglobulins"/>
    <property type="match status" value="3"/>
</dbReference>
<evidence type="ECO:0000313" key="5">
    <source>
        <dbReference type="Ensembl" id="ENSSFOP00015044241.1"/>
    </source>
</evidence>
<keyword evidence="2" id="KW-0472">Membrane</keyword>
<feature type="domain" description="Ig-like" evidence="4">
    <location>
        <begin position="17"/>
        <end position="112"/>
    </location>
</feature>
<accession>A0A8C9TAB1</accession>
<dbReference type="InterPro" id="IPR003597">
    <property type="entry name" value="Ig_C1-set"/>
</dbReference>
<keyword evidence="2" id="KW-1133">Transmembrane helix</keyword>
<organism evidence="5 6">
    <name type="scientific">Scleropages formosus</name>
    <name type="common">Asian bonytongue</name>
    <name type="synonym">Osteoglossum formosum</name>
    <dbReference type="NCBI Taxonomy" id="113540"/>
    <lineage>
        <taxon>Eukaryota</taxon>
        <taxon>Metazoa</taxon>
        <taxon>Chordata</taxon>
        <taxon>Craniata</taxon>
        <taxon>Vertebrata</taxon>
        <taxon>Euteleostomi</taxon>
        <taxon>Actinopterygii</taxon>
        <taxon>Neopterygii</taxon>
        <taxon>Teleostei</taxon>
        <taxon>Osteoglossocephala</taxon>
        <taxon>Osteoglossomorpha</taxon>
        <taxon>Osteoglossiformes</taxon>
        <taxon>Osteoglossidae</taxon>
        <taxon>Scleropages</taxon>
    </lineage>
</organism>
<evidence type="ECO:0000256" key="1">
    <source>
        <dbReference type="ARBA" id="ARBA00023319"/>
    </source>
</evidence>
<keyword evidence="1" id="KW-0393">Immunoglobulin domain</keyword>
<reference evidence="5" key="3">
    <citation type="submission" date="2025-09" db="UniProtKB">
        <authorList>
            <consortium name="Ensembl"/>
        </authorList>
    </citation>
    <scope>IDENTIFICATION</scope>
</reference>
<proteinExistence type="predicted"/>
<dbReference type="OrthoDB" id="9945861at2759"/>
<feature type="signal peptide" evidence="3">
    <location>
        <begin position="1"/>
        <end position="22"/>
    </location>
</feature>
<reference evidence="5" key="2">
    <citation type="submission" date="2025-08" db="UniProtKB">
        <authorList>
            <consortium name="Ensembl"/>
        </authorList>
    </citation>
    <scope>IDENTIFICATION</scope>
</reference>
<dbReference type="Proteomes" id="UP000694397">
    <property type="component" value="Chromosome 3"/>
</dbReference>
<dbReference type="PANTHER" id="PTHR23411">
    <property type="entry name" value="TAPASIN"/>
    <property type="match status" value="1"/>
</dbReference>
<dbReference type="PROSITE" id="PS50835">
    <property type="entry name" value="IG_LIKE"/>
    <property type="match status" value="3"/>
</dbReference>
<name>A0A8C9TAB1_SCLFO</name>
<dbReference type="Ensembl" id="ENSSFOT00015042814.1">
    <property type="protein sequence ID" value="ENSSFOP00015044241.1"/>
    <property type="gene ID" value="ENSSFOG00015028344.1"/>
</dbReference>
<dbReference type="InterPro" id="IPR036179">
    <property type="entry name" value="Ig-like_dom_sf"/>
</dbReference>
<feature type="domain" description="Ig-like" evidence="4">
    <location>
        <begin position="228"/>
        <end position="323"/>
    </location>
</feature>
<dbReference type="CDD" id="cd00098">
    <property type="entry name" value="IgC1"/>
    <property type="match status" value="1"/>
</dbReference>
<sequence length="383" mass="42476">LLHLHLHLFILPFSDFPKPVVSILVQEDKDIAKKWLKLVCLVTASFESDIYVAWKKGEGPYEEGLTGEPVTTGSINSVTSIFTISREDWDKDTQFSCAAAQSFSKSYESPISKSTSKSHVQLPEKSCLDVTLKNPRARDLFLSKTAVLECVIAGGNVTDVEAANFNWTVDGKEKSGAKEHQIDSLRRSSVLSIRADEWESAKSVECSVKQNNGVRVKKSIKAKTGNFPKPVVSILVQEDKDIAKKWLQLVCLVNVSFESDIYVAWKKGEGPYEEGLTGEPVKTGSFNFVTSIFNISKDDWDNGTLFSCATAQSFSKSDESPISKSTSKSHVGQEEKYPEVCVDEAIPDVNESDSPWYTALSFIILFLFTLVYGAFVSLHQVKQ</sequence>
<dbReference type="Pfam" id="PF07654">
    <property type="entry name" value="C1-set"/>
    <property type="match status" value="2"/>
</dbReference>
<dbReference type="InterPro" id="IPR013783">
    <property type="entry name" value="Ig-like_fold"/>
</dbReference>